<comment type="caution">
    <text evidence="2">The sequence shown here is derived from an EMBL/GenBank/DDBJ whole genome shotgun (WGS) entry which is preliminary data.</text>
</comment>
<organism evidence="2 3">
    <name type="scientific">Panicum miliaceum</name>
    <name type="common">Proso millet</name>
    <name type="synonym">Broomcorn millet</name>
    <dbReference type="NCBI Taxonomy" id="4540"/>
    <lineage>
        <taxon>Eukaryota</taxon>
        <taxon>Viridiplantae</taxon>
        <taxon>Streptophyta</taxon>
        <taxon>Embryophyta</taxon>
        <taxon>Tracheophyta</taxon>
        <taxon>Spermatophyta</taxon>
        <taxon>Magnoliopsida</taxon>
        <taxon>Liliopsida</taxon>
        <taxon>Poales</taxon>
        <taxon>Poaceae</taxon>
        <taxon>PACMAD clade</taxon>
        <taxon>Panicoideae</taxon>
        <taxon>Panicodae</taxon>
        <taxon>Paniceae</taxon>
        <taxon>Panicinae</taxon>
        <taxon>Panicum</taxon>
        <taxon>Panicum sect. Panicum</taxon>
    </lineage>
</organism>
<feature type="region of interest" description="Disordered" evidence="1">
    <location>
        <begin position="141"/>
        <end position="165"/>
    </location>
</feature>
<feature type="compositionally biased region" description="Basic and acidic residues" evidence="1">
    <location>
        <begin position="197"/>
        <end position="223"/>
    </location>
</feature>
<reference evidence="3" key="1">
    <citation type="journal article" date="2019" name="Nat. Commun.">
        <title>The genome of broomcorn millet.</title>
        <authorList>
            <person name="Zou C."/>
            <person name="Miki D."/>
            <person name="Li D."/>
            <person name="Tang Q."/>
            <person name="Xiao L."/>
            <person name="Rajput S."/>
            <person name="Deng P."/>
            <person name="Jia W."/>
            <person name="Huang R."/>
            <person name="Zhang M."/>
            <person name="Sun Y."/>
            <person name="Hu J."/>
            <person name="Fu X."/>
            <person name="Schnable P.S."/>
            <person name="Li F."/>
            <person name="Zhang H."/>
            <person name="Feng B."/>
            <person name="Zhu X."/>
            <person name="Liu R."/>
            <person name="Schnable J.C."/>
            <person name="Zhu J.-K."/>
            <person name="Zhang H."/>
        </authorList>
    </citation>
    <scope>NUCLEOTIDE SEQUENCE [LARGE SCALE GENOMIC DNA]</scope>
</reference>
<protein>
    <submittedName>
        <fullName evidence="2">Uncharacterized protein</fullName>
    </submittedName>
</protein>
<proteinExistence type="predicted"/>
<evidence type="ECO:0000313" key="2">
    <source>
        <dbReference type="EMBL" id="RLM93351.1"/>
    </source>
</evidence>
<evidence type="ECO:0000313" key="3">
    <source>
        <dbReference type="Proteomes" id="UP000275267"/>
    </source>
</evidence>
<accession>A0A3L6R1V7</accession>
<evidence type="ECO:0000256" key="1">
    <source>
        <dbReference type="SAM" id="MobiDB-lite"/>
    </source>
</evidence>
<feature type="compositionally biased region" description="Basic and acidic residues" evidence="1">
    <location>
        <begin position="153"/>
        <end position="165"/>
    </location>
</feature>
<dbReference type="EMBL" id="PQIB02000010">
    <property type="protein sequence ID" value="RLM93351.1"/>
    <property type="molecule type" value="Genomic_DNA"/>
</dbReference>
<sequence length="252" mass="28161">MCAAREGAFPFRKADKNTGQAFDGKCKRALRRHRLTHPPVGGDGQSGAHLRDIQGGLDAVAQGGEVLTVEESRYGGKQAVGRPEVTAAPYHSTPSHAPSAQPLALWNRLRESRTGWWSPPGMRWTEASGAADREELDRLHRAQGEGGPARSSDAPEQRKKDWTPEERIAAAEFIRALIEDYNVYAAMTEDDVEEEYRRAGKLDKYDPERELQKRGARVAKEHPPPAGFYPKLEQYFKLGDDEEDQGREEILD</sequence>
<gene>
    <name evidence="2" type="ORF">C2845_PM08G04890</name>
</gene>
<dbReference type="AlphaFoldDB" id="A0A3L6R1V7"/>
<keyword evidence="3" id="KW-1185">Reference proteome</keyword>
<name>A0A3L6R1V7_PANMI</name>
<dbReference type="Proteomes" id="UP000275267">
    <property type="component" value="Unassembled WGS sequence"/>
</dbReference>
<feature type="region of interest" description="Disordered" evidence="1">
    <location>
        <begin position="197"/>
        <end position="230"/>
    </location>
</feature>